<accession>A0ABS7QZ87</accession>
<keyword evidence="3" id="KW-0378">Hydrolase</keyword>
<sequence>MRRLLGGRTRAALVMNAYDFQDADTRAASTEREIAQLRSVGLAPEELDLREFFDGGNALRKTLENVDLVYIRGGNTFVLRRALRHSGADALLQELLAADRLVLGGYSAAACIAGTTLRGIAGHVDDPEHLPEGYPEGPVLWDGLGLLSFAVAPHYRSDHPESDEIEETVRHYIDHHEPFVALRDGQAIVVDGDDVRVVG</sequence>
<name>A0ABS7QZ87_9ACTN</name>
<evidence type="ECO:0000256" key="4">
    <source>
        <dbReference type="ARBA" id="ARBA00022825"/>
    </source>
</evidence>
<comment type="similarity">
    <text evidence="1">Belongs to the peptidase S51 family.</text>
</comment>
<evidence type="ECO:0000256" key="2">
    <source>
        <dbReference type="ARBA" id="ARBA00022670"/>
    </source>
</evidence>
<evidence type="ECO:0000313" key="6">
    <source>
        <dbReference type="Proteomes" id="UP001198565"/>
    </source>
</evidence>
<gene>
    <name evidence="5" type="ORF">K7472_27360</name>
</gene>
<dbReference type="Proteomes" id="UP001198565">
    <property type="component" value="Unassembled WGS sequence"/>
</dbReference>
<keyword evidence="4" id="KW-0720">Serine protease</keyword>
<keyword evidence="2" id="KW-0645">Protease</keyword>
<dbReference type="Gene3D" id="3.40.50.880">
    <property type="match status" value="1"/>
</dbReference>
<evidence type="ECO:0000256" key="3">
    <source>
        <dbReference type="ARBA" id="ARBA00022801"/>
    </source>
</evidence>
<dbReference type="InterPro" id="IPR029062">
    <property type="entry name" value="Class_I_gatase-like"/>
</dbReference>
<dbReference type="InterPro" id="IPR005320">
    <property type="entry name" value="Peptidase_S51"/>
</dbReference>
<comment type="caution">
    <text evidence="5">The sequence shown here is derived from an EMBL/GenBank/DDBJ whole genome shotgun (WGS) entry which is preliminary data.</text>
</comment>
<organism evidence="5 6">
    <name type="scientific">Streptantibioticus parmotrematis</name>
    <dbReference type="NCBI Taxonomy" id="2873249"/>
    <lineage>
        <taxon>Bacteria</taxon>
        <taxon>Bacillati</taxon>
        <taxon>Actinomycetota</taxon>
        <taxon>Actinomycetes</taxon>
        <taxon>Kitasatosporales</taxon>
        <taxon>Streptomycetaceae</taxon>
        <taxon>Streptantibioticus</taxon>
    </lineage>
</organism>
<dbReference type="SUPFAM" id="SSF52317">
    <property type="entry name" value="Class I glutamine amidotransferase-like"/>
    <property type="match status" value="1"/>
</dbReference>
<proteinExistence type="inferred from homology"/>
<reference evidence="5 6" key="1">
    <citation type="submission" date="2021-08" db="EMBL/GenBank/DDBJ databases">
        <title>Streptomyces sp. PTM05 isolated from lichen.</title>
        <authorList>
            <person name="Somphong A."/>
            <person name="Phongsopitanun W."/>
            <person name="Tanasupawat S."/>
        </authorList>
    </citation>
    <scope>NUCLEOTIDE SEQUENCE [LARGE SCALE GENOMIC DNA]</scope>
    <source>
        <strain evidence="5 6">Ptm05</strain>
    </source>
</reference>
<evidence type="ECO:0000256" key="1">
    <source>
        <dbReference type="ARBA" id="ARBA00006534"/>
    </source>
</evidence>
<dbReference type="PANTHER" id="PTHR20842:SF0">
    <property type="entry name" value="ALPHA-ASPARTYL DIPEPTIDASE"/>
    <property type="match status" value="1"/>
</dbReference>
<evidence type="ECO:0000313" key="5">
    <source>
        <dbReference type="EMBL" id="MBY8888532.1"/>
    </source>
</evidence>
<dbReference type="Pfam" id="PF03575">
    <property type="entry name" value="Peptidase_S51"/>
    <property type="match status" value="1"/>
</dbReference>
<dbReference type="PANTHER" id="PTHR20842">
    <property type="entry name" value="PROTEASE S51 ALPHA-ASPARTYL DIPEPTIDASE"/>
    <property type="match status" value="1"/>
</dbReference>
<protein>
    <submittedName>
        <fullName evidence="5">Peptidase E</fullName>
    </submittedName>
</protein>
<keyword evidence="6" id="KW-1185">Reference proteome</keyword>
<dbReference type="EMBL" id="JAINVZ010000025">
    <property type="protein sequence ID" value="MBY8888532.1"/>
    <property type="molecule type" value="Genomic_DNA"/>
</dbReference>